<keyword evidence="4" id="KW-1185">Reference proteome</keyword>
<dbReference type="PANTHER" id="PTHR45614:SF25">
    <property type="entry name" value="MYB PROTEIN"/>
    <property type="match status" value="1"/>
</dbReference>
<dbReference type="InterPro" id="IPR050560">
    <property type="entry name" value="MYB_TF"/>
</dbReference>
<feature type="compositionally biased region" description="Polar residues" evidence="1">
    <location>
        <begin position="210"/>
        <end position="227"/>
    </location>
</feature>
<gene>
    <name evidence="3" type="ORF">BGZ65_006220</name>
</gene>
<comment type="caution">
    <text evidence="3">The sequence shown here is derived from an EMBL/GenBank/DDBJ whole genome shotgun (WGS) entry which is preliminary data.</text>
</comment>
<sequence>MNSFWAAWLKYGGPNWKAISKDMVVRNASECQDAFKALSINALKDTPGWLRIDVSKYVAKTTRRARFLKRKTDDIILDSTLDQGASPHWRAAEHEILLKAVETYGLFSRWDTIRKLVRPELSDDKVEAEYYKLNGVTMKSEPKSSSSGHRIKTSDTVNDEWTEAQVKTLNTILMKYSSLPIWTEEAAKHGIEACSSDYMDFFKLMQDTSVKSPTGGSDSEDLSSPSAPKSMDNPGLNWTKERVSRLKRLVGQQQQQERFSGHPINWSWIAEHIGPGFDASACIMRWQVLPAKAKVNLAASRFWDEKDIELFKQGIIAHGKSWSTIQQNFLPTRSIDSIRRKLTNLQRKRRELIQETESDAKILQASDPDLDLDVDGYVHGFLKDHHVYKLTGELEALCDEHGWEMMRAVDADNPVPRRGRPKTKSDLESS</sequence>
<dbReference type="SMART" id="SM00717">
    <property type="entry name" value="SANT"/>
    <property type="match status" value="3"/>
</dbReference>
<dbReference type="PROSITE" id="PS50090">
    <property type="entry name" value="MYB_LIKE"/>
    <property type="match status" value="1"/>
</dbReference>
<organism evidence="3 4">
    <name type="scientific">Modicella reniformis</name>
    <dbReference type="NCBI Taxonomy" id="1440133"/>
    <lineage>
        <taxon>Eukaryota</taxon>
        <taxon>Fungi</taxon>
        <taxon>Fungi incertae sedis</taxon>
        <taxon>Mucoromycota</taxon>
        <taxon>Mortierellomycotina</taxon>
        <taxon>Mortierellomycetes</taxon>
        <taxon>Mortierellales</taxon>
        <taxon>Mortierellaceae</taxon>
        <taxon>Modicella</taxon>
    </lineage>
</organism>
<reference evidence="3" key="1">
    <citation type="journal article" date="2020" name="Fungal Divers.">
        <title>Resolving the Mortierellaceae phylogeny through synthesis of multi-gene phylogenetics and phylogenomics.</title>
        <authorList>
            <person name="Vandepol N."/>
            <person name="Liber J."/>
            <person name="Desiro A."/>
            <person name="Na H."/>
            <person name="Kennedy M."/>
            <person name="Barry K."/>
            <person name="Grigoriev I.V."/>
            <person name="Miller A.N."/>
            <person name="O'Donnell K."/>
            <person name="Stajich J.E."/>
            <person name="Bonito G."/>
        </authorList>
    </citation>
    <scope>NUCLEOTIDE SEQUENCE</scope>
    <source>
        <strain evidence="3">MES-2147</strain>
    </source>
</reference>
<evidence type="ECO:0000256" key="1">
    <source>
        <dbReference type="SAM" id="MobiDB-lite"/>
    </source>
</evidence>
<feature type="domain" description="Myb-like" evidence="2">
    <location>
        <begin position="237"/>
        <end position="290"/>
    </location>
</feature>
<dbReference type="PANTHER" id="PTHR45614">
    <property type="entry name" value="MYB PROTEIN-RELATED"/>
    <property type="match status" value="1"/>
</dbReference>
<protein>
    <recommendedName>
        <fullName evidence="2">Myb-like domain-containing protein</fullName>
    </recommendedName>
</protein>
<dbReference type="EMBL" id="JAAAHW010004002">
    <property type="protein sequence ID" value="KAF9979652.1"/>
    <property type="molecule type" value="Genomic_DNA"/>
</dbReference>
<dbReference type="AlphaFoldDB" id="A0A9P6M7X8"/>
<dbReference type="Gene3D" id="1.10.10.60">
    <property type="entry name" value="Homeodomain-like"/>
    <property type="match status" value="2"/>
</dbReference>
<proteinExistence type="predicted"/>
<evidence type="ECO:0000259" key="2">
    <source>
        <dbReference type="PROSITE" id="PS50090"/>
    </source>
</evidence>
<dbReference type="InterPro" id="IPR001005">
    <property type="entry name" value="SANT/Myb"/>
</dbReference>
<dbReference type="Proteomes" id="UP000749646">
    <property type="component" value="Unassembled WGS sequence"/>
</dbReference>
<evidence type="ECO:0000313" key="3">
    <source>
        <dbReference type="EMBL" id="KAF9979652.1"/>
    </source>
</evidence>
<dbReference type="SUPFAM" id="SSF46689">
    <property type="entry name" value="Homeodomain-like"/>
    <property type="match status" value="1"/>
</dbReference>
<name>A0A9P6M7X8_9FUNG</name>
<dbReference type="GO" id="GO:0005634">
    <property type="term" value="C:nucleus"/>
    <property type="evidence" value="ECO:0007669"/>
    <property type="project" value="TreeGrafter"/>
</dbReference>
<dbReference type="GO" id="GO:0000978">
    <property type="term" value="F:RNA polymerase II cis-regulatory region sequence-specific DNA binding"/>
    <property type="evidence" value="ECO:0007669"/>
    <property type="project" value="TreeGrafter"/>
</dbReference>
<dbReference type="Pfam" id="PF00249">
    <property type="entry name" value="Myb_DNA-binding"/>
    <property type="match status" value="1"/>
</dbReference>
<evidence type="ECO:0000313" key="4">
    <source>
        <dbReference type="Proteomes" id="UP000749646"/>
    </source>
</evidence>
<dbReference type="InterPro" id="IPR009057">
    <property type="entry name" value="Homeodomain-like_sf"/>
</dbReference>
<dbReference type="OrthoDB" id="2350934at2759"/>
<dbReference type="GO" id="GO:0000981">
    <property type="term" value="F:DNA-binding transcription factor activity, RNA polymerase II-specific"/>
    <property type="evidence" value="ECO:0007669"/>
    <property type="project" value="TreeGrafter"/>
</dbReference>
<accession>A0A9P6M7X8</accession>
<feature type="region of interest" description="Disordered" evidence="1">
    <location>
        <begin position="210"/>
        <end position="237"/>
    </location>
</feature>